<reference evidence="3" key="1">
    <citation type="journal article" date="2019" name="Int. J. Syst. Evol. Microbiol.">
        <title>The Global Catalogue of Microorganisms (GCM) 10K type strain sequencing project: providing services to taxonomists for standard genome sequencing and annotation.</title>
        <authorList>
            <consortium name="The Broad Institute Genomics Platform"/>
            <consortium name="The Broad Institute Genome Sequencing Center for Infectious Disease"/>
            <person name="Wu L."/>
            <person name="Ma J."/>
        </authorList>
    </citation>
    <scope>NUCLEOTIDE SEQUENCE [LARGE SCALE GENOMIC DNA]</scope>
    <source>
        <strain evidence="3">CCUG 60898</strain>
    </source>
</reference>
<dbReference type="Proteomes" id="UP001597100">
    <property type="component" value="Unassembled WGS sequence"/>
</dbReference>
<protein>
    <submittedName>
        <fullName evidence="2">Polysaccharide deacetylase family protein</fullName>
    </submittedName>
</protein>
<dbReference type="EMBL" id="JBHTJP010000032">
    <property type="protein sequence ID" value="MFD0975741.1"/>
    <property type="molecule type" value="Genomic_DNA"/>
</dbReference>
<comment type="caution">
    <text evidence="2">The sequence shown here is derived from an EMBL/GenBank/DDBJ whole genome shotgun (WGS) entry which is preliminary data.</text>
</comment>
<dbReference type="InterPro" id="IPR002509">
    <property type="entry name" value="NODB_dom"/>
</dbReference>
<evidence type="ECO:0000259" key="1">
    <source>
        <dbReference type="Pfam" id="PF01522"/>
    </source>
</evidence>
<organism evidence="2 3">
    <name type="scientific">Salinimicrobium gaetbulicola</name>
    <dbReference type="NCBI Taxonomy" id="999702"/>
    <lineage>
        <taxon>Bacteria</taxon>
        <taxon>Pseudomonadati</taxon>
        <taxon>Bacteroidota</taxon>
        <taxon>Flavobacteriia</taxon>
        <taxon>Flavobacteriales</taxon>
        <taxon>Flavobacteriaceae</taxon>
        <taxon>Salinimicrobium</taxon>
    </lineage>
</organism>
<evidence type="ECO:0000313" key="2">
    <source>
        <dbReference type="EMBL" id="MFD0975741.1"/>
    </source>
</evidence>
<dbReference type="Gene3D" id="3.20.20.370">
    <property type="entry name" value="Glycoside hydrolase/deacetylase"/>
    <property type="match status" value="1"/>
</dbReference>
<proteinExistence type="predicted"/>
<keyword evidence="3" id="KW-1185">Reference proteome</keyword>
<dbReference type="RefSeq" id="WP_380736780.1">
    <property type="nucleotide sequence ID" value="NZ_JBHTJP010000032.1"/>
</dbReference>
<dbReference type="SUPFAM" id="SSF88713">
    <property type="entry name" value="Glycoside hydrolase/deacetylase"/>
    <property type="match status" value="1"/>
</dbReference>
<dbReference type="InterPro" id="IPR011330">
    <property type="entry name" value="Glyco_hydro/deAcase_b/a-brl"/>
</dbReference>
<sequence length="320" mass="36982">MDNGNLVISLDFELLWGVFDKVDHKEKVTYFKNTREVIPQILEVFSENGISCTWATVGMLFNKNWNEWSQSFPQELPSYDNANLNAYDFGRSIASNENASLCFAPELIRKISNTPGQELATHTYSHYYCSEKGQTPEAFKADLEMAISKAREMGIELKSLVFPRNQLNEDYLKICHNLGITSVRSNPSSWYWRDTEDSTFSKKLFRSGDAYFGKNDKSYPISRIKKVTGKPLEQPASRLLRPVSGFSFMNELKIKRIKSEMIHAAKNKEIYHLWWHPHNFGSDPERSMEELKEIVSCYRECNKKYGFKSLSMKDLSALVN</sequence>
<feature type="domain" description="NodB homology" evidence="1">
    <location>
        <begin position="35"/>
        <end position="182"/>
    </location>
</feature>
<name>A0ABW3ICN4_9FLAO</name>
<dbReference type="Pfam" id="PF01522">
    <property type="entry name" value="Polysacc_deac_1"/>
    <property type="match status" value="1"/>
</dbReference>
<dbReference type="CDD" id="cd10929">
    <property type="entry name" value="CE4_u5"/>
    <property type="match status" value="1"/>
</dbReference>
<evidence type="ECO:0000313" key="3">
    <source>
        <dbReference type="Proteomes" id="UP001597100"/>
    </source>
</evidence>
<gene>
    <name evidence="2" type="ORF">ACFQ1G_02960</name>
</gene>
<accession>A0ABW3ICN4</accession>